<evidence type="ECO:0000256" key="6">
    <source>
        <dbReference type="ARBA" id="ARBA00022748"/>
    </source>
</evidence>
<dbReference type="Pfam" id="PF16327">
    <property type="entry name" value="CcmF_C"/>
    <property type="match status" value="1"/>
</dbReference>
<keyword evidence="3" id="KW-1003">Cell membrane</keyword>
<feature type="compositionally biased region" description="Low complexity" evidence="10">
    <location>
        <begin position="650"/>
        <end position="667"/>
    </location>
</feature>
<keyword evidence="15" id="KW-1185">Reference proteome</keyword>
<dbReference type="EMBL" id="JADIKM010000003">
    <property type="protein sequence ID" value="MFK2904660.1"/>
    <property type="molecule type" value="Genomic_DNA"/>
</dbReference>
<feature type="transmembrane region" description="Helical" evidence="11">
    <location>
        <begin position="121"/>
        <end position="142"/>
    </location>
</feature>
<organism evidence="14 15">
    <name type="scientific">Dyella ginsengisoli</name>
    <dbReference type="NCBI Taxonomy" id="363848"/>
    <lineage>
        <taxon>Bacteria</taxon>
        <taxon>Pseudomonadati</taxon>
        <taxon>Pseudomonadota</taxon>
        <taxon>Gammaproteobacteria</taxon>
        <taxon>Lysobacterales</taxon>
        <taxon>Rhodanobacteraceae</taxon>
        <taxon>Dyella</taxon>
    </lineage>
</organism>
<dbReference type="InterPro" id="IPR002541">
    <property type="entry name" value="Cyt_c_assembly"/>
</dbReference>
<evidence type="ECO:0000256" key="2">
    <source>
        <dbReference type="ARBA" id="ARBA00009186"/>
    </source>
</evidence>
<feature type="transmembrane region" description="Helical" evidence="11">
    <location>
        <begin position="43"/>
        <end position="62"/>
    </location>
</feature>
<dbReference type="GO" id="GO:0016829">
    <property type="term" value="F:lyase activity"/>
    <property type="evidence" value="ECO:0007669"/>
    <property type="project" value="UniProtKB-KW"/>
</dbReference>
<feature type="transmembrane region" description="Helical" evidence="11">
    <location>
        <begin position="612"/>
        <end position="632"/>
    </location>
</feature>
<keyword evidence="4" id="KW-0997">Cell inner membrane</keyword>
<comment type="similarity">
    <text evidence="2">Belongs to the CcmF/CycK/Ccl1/NrfE/CcsA family.</text>
</comment>
<feature type="transmembrane region" description="Helical" evidence="11">
    <location>
        <begin position="312"/>
        <end position="331"/>
    </location>
</feature>
<evidence type="ECO:0000259" key="13">
    <source>
        <dbReference type="Pfam" id="PF16327"/>
    </source>
</evidence>
<sequence length="667" mass="72262">MTPELGQLALVLALLLALAQSVLPLIGAWRGNRALVAIARPAAAGQAAFVIVAFALLVWAFLRFDFSVAYVADNSNLALPWYYRIAAVWGAHEGSMLLWVLILNVWTLAVAALSRNLPEVFVARVLSVLGLVAVGFLTFILFTSNPFARLLPMPVDGGDLNPVLQDPGMTFHPPVIYMGYVGFSVAFAFSIAALLGGEMEQAWVRWARSWTNVAWAFLTAGIVAGSWWAYAELGWGGWWFWDPVENASFMPWLVGTALIHAQAVTEKRGSLRAWTILLSIFAFSLSLLGTFLVRSGVLTSVHAFASDPRRGLFILCFLVVVVGGSLLLYALRAPKVAGGKSFAVVSRESAILVGNLMFTVAAAMVLLGTLFPLIGDAFNLGRISVGPPYFGFLFPLLMAPVVLLLPFGPFLRWGRGEPGLLKAIALRAGVAGVACAIVAAFFVHGQVKAIAGVAAAVWCATGTLLYVYKRYREMPRGRRYPAEMAGMLLAHFGLGVFLIGVLLSESLSVTRDVRMAPGDIQTIGSYGFRFDGVKQTSGPNWRGNQGSVSVLRDGAVVAVMHPQKRTYTREQVQTESAIDPGFTRDLYVALGEPMDANNLGGAWAMRIYYKPFIRWLWAGGLFMMLGGFVAAADRRFRVRRKAEEGEDETATAPLATASLTVARESHS</sequence>
<name>A0ABW8JWM6_9GAMM</name>
<evidence type="ECO:0000256" key="9">
    <source>
        <dbReference type="ARBA" id="ARBA00037230"/>
    </source>
</evidence>
<comment type="caution">
    <text evidence="14">The sequence shown here is derived from an EMBL/GenBank/DDBJ whole genome shotgun (WGS) entry which is preliminary data.</text>
</comment>
<feature type="transmembrane region" description="Helical" evidence="11">
    <location>
        <begin position="97"/>
        <end position="114"/>
    </location>
</feature>
<comment type="function">
    <text evidence="9">Required for the biogenesis of c-type cytochromes. Possible subunit of a heme lyase.</text>
</comment>
<evidence type="ECO:0000256" key="8">
    <source>
        <dbReference type="ARBA" id="ARBA00023136"/>
    </source>
</evidence>
<evidence type="ECO:0000256" key="5">
    <source>
        <dbReference type="ARBA" id="ARBA00022692"/>
    </source>
</evidence>
<keyword evidence="7 11" id="KW-1133">Transmembrane helix</keyword>
<feature type="transmembrane region" description="Helical" evidence="11">
    <location>
        <begin position="249"/>
        <end position="266"/>
    </location>
</feature>
<dbReference type="InterPro" id="IPR003568">
    <property type="entry name" value="Cyt_c_biogenesis_CcmF"/>
</dbReference>
<proteinExistence type="inferred from homology"/>
<evidence type="ECO:0000256" key="1">
    <source>
        <dbReference type="ARBA" id="ARBA00004429"/>
    </source>
</evidence>
<feature type="transmembrane region" description="Helical" evidence="11">
    <location>
        <begin position="449"/>
        <end position="468"/>
    </location>
</feature>
<feature type="transmembrane region" description="Helical" evidence="11">
    <location>
        <begin position="209"/>
        <end position="229"/>
    </location>
</feature>
<dbReference type="InterPro" id="IPR032523">
    <property type="entry name" value="CcmF_C"/>
</dbReference>
<keyword evidence="5 11" id="KW-0812">Transmembrane</keyword>
<feature type="transmembrane region" description="Helical" evidence="11">
    <location>
        <begin position="352"/>
        <end position="374"/>
    </location>
</feature>
<keyword evidence="8 11" id="KW-0472">Membrane</keyword>
<keyword evidence="6" id="KW-0201">Cytochrome c-type biogenesis</keyword>
<feature type="transmembrane region" description="Helical" evidence="11">
    <location>
        <begin position="480"/>
        <end position="503"/>
    </location>
</feature>
<accession>A0ABW8JWM6</accession>
<feature type="domain" description="Cytochrome c-type biogenesis protein CcmF C-terminal" evidence="13">
    <location>
        <begin position="315"/>
        <end position="634"/>
    </location>
</feature>
<gene>
    <name evidence="14" type="ORF">ISP17_11855</name>
</gene>
<dbReference type="PANTHER" id="PTHR43653">
    <property type="entry name" value="CYTOCHROME C ASSEMBLY PROTEIN-RELATED"/>
    <property type="match status" value="1"/>
</dbReference>
<evidence type="ECO:0000313" key="14">
    <source>
        <dbReference type="EMBL" id="MFK2904660.1"/>
    </source>
</evidence>
<evidence type="ECO:0000256" key="7">
    <source>
        <dbReference type="ARBA" id="ARBA00022989"/>
    </source>
</evidence>
<evidence type="ECO:0000259" key="12">
    <source>
        <dbReference type="Pfam" id="PF01578"/>
    </source>
</evidence>
<evidence type="ECO:0000256" key="3">
    <source>
        <dbReference type="ARBA" id="ARBA00022475"/>
    </source>
</evidence>
<dbReference type="NCBIfam" id="NF007691">
    <property type="entry name" value="PRK10369.1"/>
    <property type="match status" value="1"/>
</dbReference>
<evidence type="ECO:0000256" key="11">
    <source>
        <dbReference type="SAM" id="Phobius"/>
    </source>
</evidence>
<dbReference type="PANTHER" id="PTHR43653:SF1">
    <property type="entry name" value="CYTOCHROME C-TYPE BIOGENESIS PROTEIN CCMF"/>
    <property type="match status" value="1"/>
</dbReference>
<feature type="domain" description="Cytochrome c assembly protein" evidence="12">
    <location>
        <begin position="89"/>
        <end position="295"/>
    </location>
</feature>
<protein>
    <submittedName>
        <fullName evidence="14">Heme lyase CcmF/NrfE family subunit</fullName>
    </submittedName>
</protein>
<evidence type="ECO:0000256" key="4">
    <source>
        <dbReference type="ARBA" id="ARBA00022519"/>
    </source>
</evidence>
<evidence type="ECO:0000256" key="10">
    <source>
        <dbReference type="SAM" id="MobiDB-lite"/>
    </source>
</evidence>
<comment type="subcellular location">
    <subcellularLocation>
        <location evidence="1">Cell inner membrane</location>
        <topology evidence="1">Multi-pass membrane protein</topology>
    </subcellularLocation>
</comment>
<dbReference type="InterPro" id="IPR003567">
    <property type="entry name" value="Cyt_c_biogenesis"/>
</dbReference>
<keyword evidence="14" id="KW-0456">Lyase</keyword>
<evidence type="ECO:0000313" key="15">
    <source>
        <dbReference type="Proteomes" id="UP001620460"/>
    </source>
</evidence>
<feature type="transmembrane region" description="Helical" evidence="11">
    <location>
        <begin position="389"/>
        <end position="411"/>
    </location>
</feature>
<dbReference type="NCBIfam" id="TIGR00353">
    <property type="entry name" value="nrfE"/>
    <property type="match status" value="1"/>
</dbReference>
<feature type="transmembrane region" description="Helical" evidence="11">
    <location>
        <begin position="423"/>
        <end position="443"/>
    </location>
</feature>
<feature type="region of interest" description="Disordered" evidence="10">
    <location>
        <begin position="642"/>
        <end position="667"/>
    </location>
</feature>
<feature type="transmembrane region" description="Helical" evidence="11">
    <location>
        <begin position="273"/>
        <end position="292"/>
    </location>
</feature>
<dbReference type="Pfam" id="PF01578">
    <property type="entry name" value="Cytochrom_C_asm"/>
    <property type="match status" value="1"/>
</dbReference>
<dbReference type="Proteomes" id="UP001620460">
    <property type="component" value="Unassembled WGS sequence"/>
</dbReference>
<dbReference type="PRINTS" id="PR01411">
    <property type="entry name" value="CCMFBIOGNSIS"/>
</dbReference>
<dbReference type="PRINTS" id="PR01410">
    <property type="entry name" value="CCBIOGENESIS"/>
</dbReference>
<feature type="transmembrane region" description="Helical" evidence="11">
    <location>
        <begin position="175"/>
        <end position="197"/>
    </location>
</feature>
<reference evidence="14 15" key="1">
    <citation type="submission" date="2020-10" db="EMBL/GenBank/DDBJ databases">
        <title>Phylogeny of dyella-like bacteria.</title>
        <authorList>
            <person name="Fu J."/>
        </authorList>
    </citation>
    <scope>NUCLEOTIDE SEQUENCE [LARGE SCALE GENOMIC DNA]</scope>
    <source>
        <strain evidence="14 15">Gsoil3046</strain>
    </source>
</reference>
<dbReference type="RefSeq" id="WP_404633393.1">
    <property type="nucleotide sequence ID" value="NZ_JADIKM010000003.1"/>
</dbReference>